<dbReference type="PANTHER" id="PTHR34654">
    <property type="entry name" value="UPF0109 PROTEIN SCO5592"/>
    <property type="match status" value="1"/>
</dbReference>
<dbReference type="OrthoDB" id="9812389at2"/>
<evidence type="ECO:0000313" key="4">
    <source>
        <dbReference type="EMBL" id="TFF67153.1"/>
    </source>
</evidence>
<dbReference type="GO" id="GO:0009252">
    <property type="term" value="P:peptidoglycan biosynthetic process"/>
    <property type="evidence" value="ECO:0007669"/>
    <property type="project" value="UniProtKB-UniRule"/>
</dbReference>
<dbReference type="RefSeq" id="WP_134711619.1">
    <property type="nucleotide sequence ID" value="NZ_CP119081.1"/>
</dbReference>
<dbReference type="Pfam" id="PF13083">
    <property type="entry name" value="KH_KhpA-B"/>
    <property type="match status" value="1"/>
</dbReference>
<evidence type="ECO:0000256" key="1">
    <source>
        <dbReference type="ARBA" id="ARBA00022490"/>
    </source>
</evidence>
<sequence>MNEIVEYIAKVLVTNPEDVKVITEINEGIVDIKLLVNADDMGKIIGKQGKIANSIRSILKACAIKEQKKVNLVIDANNEQN</sequence>
<dbReference type="Gene3D" id="3.30.300.20">
    <property type="match status" value="1"/>
</dbReference>
<accession>A0A4R9C2G4</accession>
<keyword evidence="2 3" id="KW-0694">RNA-binding</keyword>
<keyword evidence="1 3" id="KW-0963">Cytoplasm</keyword>
<evidence type="ECO:0000313" key="5">
    <source>
        <dbReference type="Proteomes" id="UP000297454"/>
    </source>
</evidence>
<comment type="caution">
    <text evidence="4">The sequence shown here is derived from an EMBL/GenBank/DDBJ whole genome shotgun (WGS) entry which is preliminary data.</text>
</comment>
<evidence type="ECO:0000256" key="3">
    <source>
        <dbReference type="HAMAP-Rule" id="MF_00088"/>
    </source>
</evidence>
<comment type="subcellular location">
    <subcellularLocation>
        <location evidence="3">Cytoplasm</location>
    </subcellularLocation>
</comment>
<dbReference type="GO" id="GO:0005737">
    <property type="term" value="C:cytoplasm"/>
    <property type="evidence" value="ECO:0007669"/>
    <property type="project" value="UniProtKB-SubCell"/>
</dbReference>
<name>A0A4R9C2G4_9FIRM</name>
<keyword evidence="5" id="KW-1185">Reference proteome</keyword>
<proteinExistence type="inferred from homology"/>
<gene>
    <name evidence="3" type="primary">khpA</name>
    <name evidence="4" type="ORF">EQF91_02015</name>
</gene>
<dbReference type="InterPro" id="IPR015946">
    <property type="entry name" value="KH_dom-like_a/b"/>
</dbReference>
<evidence type="ECO:0000256" key="2">
    <source>
        <dbReference type="ARBA" id="ARBA00022884"/>
    </source>
</evidence>
<keyword evidence="3" id="KW-0143">Chaperone</keyword>
<protein>
    <recommendedName>
        <fullName evidence="3">RNA-binding protein KhpA</fullName>
    </recommendedName>
    <alternativeName>
        <fullName evidence="3">KH-domain protein A</fullName>
    </alternativeName>
</protein>
<dbReference type="GO" id="GO:0008360">
    <property type="term" value="P:regulation of cell shape"/>
    <property type="evidence" value="ECO:0007669"/>
    <property type="project" value="UniProtKB-KW"/>
</dbReference>
<keyword evidence="3" id="KW-0133">Cell shape</keyword>
<dbReference type="InterPro" id="IPR020627">
    <property type="entry name" value="KhpA"/>
</dbReference>
<dbReference type="CDD" id="cd22533">
    <property type="entry name" value="KH-II_YlqC-like"/>
    <property type="match status" value="1"/>
</dbReference>
<comment type="similarity">
    <text evidence="3">Belongs to the KhpA RNA-binding protein family.</text>
</comment>
<dbReference type="PANTHER" id="PTHR34654:SF1">
    <property type="entry name" value="RNA-BINDING PROTEIN KHPA"/>
    <property type="match status" value="1"/>
</dbReference>
<dbReference type="Proteomes" id="UP000297454">
    <property type="component" value="Unassembled WGS sequence"/>
</dbReference>
<dbReference type="AlphaFoldDB" id="A0A4R9C2G4"/>
<dbReference type="HAMAP" id="MF_00088">
    <property type="entry name" value="KhpA"/>
    <property type="match status" value="1"/>
</dbReference>
<dbReference type="InterPro" id="IPR009019">
    <property type="entry name" value="KH_sf_prok-type"/>
</dbReference>
<organism evidence="4 5">
    <name type="scientific">Helcococcus ovis</name>
    <dbReference type="NCBI Taxonomy" id="72026"/>
    <lineage>
        <taxon>Bacteria</taxon>
        <taxon>Bacillati</taxon>
        <taxon>Bacillota</taxon>
        <taxon>Tissierellia</taxon>
        <taxon>Tissierellales</taxon>
        <taxon>Peptoniphilaceae</taxon>
        <taxon>Helcococcus</taxon>
    </lineage>
</organism>
<dbReference type="EMBL" id="SCFR01000004">
    <property type="protein sequence ID" value="TFF67153.1"/>
    <property type="molecule type" value="Genomic_DNA"/>
</dbReference>
<comment type="function">
    <text evidence="3">A probable RNA chaperone. Forms a complex with KhpB which binds to cellular RNA and controls its expression. Plays a role in peptidoglycan (PG) homeostasis and cell length regulation.</text>
</comment>
<comment type="subunit">
    <text evidence="3">Forms a complex with KhpB.</text>
</comment>
<keyword evidence="3" id="KW-0961">Cell wall biogenesis/degradation</keyword>
<dbReference type="GO" id="GO:0003723">
    <property type="term" value="F:RNA binding"/>
    <property type="evidence" value="ECO:0007669"/>
    <property type="project" value="UniProtKB-UniRule"/>
</dbReference>
<dbReference type="GO" id="GO:0071555">
    <property type="term" value="P:cell wall organization"/>
    <property type="evidence" value="ECO:0007669"/>
    <property type="project" value="UniProtKB-KW"/>
</dbReference>
<dbReference type="GeneID" id="97030799"/>
<reference evidence="4 5" key="1">
    <citation type="submission" date="2019-01" db="EMBL/GenBank/DDBJ databases">
        <title>Draft Genome Sequences of Helcococcus ovis Strains Isolated from the Uterus and Vagina of Dairy Cows with Metritis.</title>
        <authorList>
            <person name="Cunha F."/>
            <person name="Jeon S.J."/>
            <person name="Kutzer P."/>
            <person name="Galvao K.N."/>
        </authorList>
    </citation>
    <scope>NUCLEOTIDE SEQUENCE [LARGE SCALE GENOMIC DNA]</scope>
    <source>
        <strain evidence="4 5">KG-37</strain>
    </source>
</reference>
<dbReference type="SUPFAM" id="SSF54814">
    <property type="entry name" value="Prokaryotic type KH domain (KH-domain type II)"/>
    <property type="match status" value="1"/>
</dbReference>